<keyword evidence="1" id="KW-0472">Membrane</keyword>
<name>R7ZNN2_9BACT</name>
<dbReference type="EMBL" id="AQHR01000099">
    <property type="protein sequence ID" value="EON75687.1"/>
    <property type="molecule type" value="Genomic_DNA"/>
</dbReference>
<keyword evidence="3" id="KW-1185">Reference proteome</keyword>
<keyword evidence="1" id="KW-0812">Transmembrane</keyword>
<proteinExistence type="predicted"/>
<reference evidence="2 3" key="1">
    <citation type="submission" date="2013-02" db="EMBL/GenBank/DDBJ databases">
        <title>A novel strain isolated from Lonar lake, Maharashtra, India.</title>
        <authorList>
            <person name="Singh A."/>
        </authorList>
    </citation>
    <scope>NUCLEOTIDE SEQUENCE [LARGE SCALE GENOMIC DNA]</scope>
    <source>
        <strain evidence="2 3">AK24</strain>
    </source>
</reference>
<sequence length="46" mass="5064">MFSAGYGFFCFFFNGKLNTKGYLLALVFFILLGILSPLCFGVSGQN</sequence>
<keyword evidence="1" id="KW-1133">Transmembrane helix</keyword>
<evidence type="ECO:0000313" key="3">
    <source>
        <dbReference type="Proteomes" id="UP000013909"/>
    </source>
</evidence>
<gene>
    <name evidence="2" type="ORF">ADIS_3837</name>
</gene>
<evidence type="ECO:0000256" key="1">
    <source>
        <dbReference type="SAM" id="Phobius"/>
    </source>
</evidence>
<evidence type="ECO:0000313" key="2">
    <source>
        <dbReference type="EMBL" id="EON75687.1"/>
    </source>
</evidence>
<dbReference type="STRING" id="1232681.ADIS_3837"/>
<accession>R7ZNN2</accession>
<feature type="transmembrane region" description="Helical" evidence="1">
    <location>
        <begin position="21"/>
        <end position="43"/>
    </location>
</feature>
<comment type="caution">
    <text evidence="2">The sequence shown here is derived from an EMBL/GenBank/DDBJ whole genome shotgun (WGS) entry which is preliminary data.</text>
</comment>
<dbReference type="AlphaFoldDB" id="R7ZNN2"/>
<protein>
    <submittedName>
        <fullName evidence="2">Uncharacterized protein</fullName>
    </submittedName>
</protein>
<organism evidence="2 3">
    <name type="scientific">Lunatimonas lonarensis</name>
    <dbReference type="NCBI Taxonomy" id="1232681"/>
    <lineage>
        <taxon>Bacteria</taxon>
        <taxon>Pseudomonadati</taxon>
        <taxon>Bacteroidota</taxon>
        <taxon>Cytophagia</taxon>
        <taxon>Cytophagales</taxon>
        <taxon>Cyclobacteriaceae</taxon>
    </lineage>
</organism>
<dbReference type="Proteomes" id="UP000013909">
    <property type="component" value="Unassembled WGS sequence"/>
</dbReference>